<dbReference type="AlphaFoldDB" id="A0A815T806"/>
<dbReference type="Proteomes" id="UP000663855">
    <property type="component" value="Unassembled WGS sequence"/>
</dbReference>
<evidence type="ECO:0000313" key="1">
    <source>
        <dbReference type="EMBL" id="CAF1504408.1"/>
    </source>
</evidence>
<name>A0A815T806_9BILA</name>
<comment type="caution">
    <text evidence="1">The sequence shown here is derived from an EMBL/GenBank/DDBJ whole genome shotgun (WGS) entry which is preliminary data.</text>
</comment>
<protein>
    <submittedName>
        <fullName evidence="1">Uncharacterized protein</fullName>
    </submittedName>
</protein>
<dbReference type="EMBL" id="CAJNOV010012981">
    <property type="protein sequence ID" value="CAF1504408.1"/>
    <property type="molecule type" value="Genomic_DNA"/>
</dbReference>
<organism evidence="1 2">
    <name type="scientific">Rotaria magnacalcarata</name>
    <dbReference type="NCBI Taxonomy" id="392030"/>
    <lineage>
        <taxon>Eukaryota</taxon>
        <taxon>Metazoa</taxon>
        <taxon>Spiralia</taxon>
        <taxon>Gnathifera</taxon>
        <taxon>Rotifera</taxon>
        <taxon>Eurotatoria</taxon>
        <taxon>Bdelloidea</taxon>
        <taxon>Philodinida</taxon>
        <taxon>Philodinidae</taxon>
        <taxon>Rotaria</taxon>
    </lineage>
</organism>
<evidence type="ECO:0000313" key="2">
    <source>
        <dbReference type="Proteomes" id="UP000663855"/>
    </source>
</evidence>
<accession>A0A815T806</accession>
<proteinExistence type="predicted"/>
<sequence length="179" mass="20572">MRLFLCSWLIELIHTGVIIFIVNVSCEYETICKRRKETAKPNIFRTSSIQCRLLHRYGGMLHFEKHSNNEVADNLDLNPDRLHGNNSIQILNQIIISTPENSKLSIRIAECLDEIVHRIVSSNISSTISTVEAISITTFPSFSNQIFINQSVELPMMSYCLIKFANDTTRLFHSIIFLR</sequence>
<gene>
    <name evidence="1" type="ORF">CJN711_LOCUS27434</name>
</gene>
<reference evidence="1" key="1">
    <citation type="submission" date="2021-02" db="EMBL/GenBank/DDBJ databases">
        <authorList>
            <person name="Nowell W R."/>
        </authorList>
    </citation>
    <scope>NUCLEOTIDE SEQUENCE</scope>
</reference>